<gene>
    <name evidence="2" type="ORF">F990_01076</name>
</gene>
<dbReference type="AlphaFoldDB" id="V2V5Z8"/>
<keyword evidence="3" id="KW-1185">Reference proteome</keyword>
<sequence length="63" mass="7172">MAEMLRLNSKEKELLRNKAVELNKKLISKKCEPIKDTELAHIILEQAIELAEVSESGKVIILK</sequence>
<comment type="caution">
    <text evidence="2">The sequence shown here is derived from an EMBL/GenBank/DDBJ whole genome shotgun (WGS) entry which is preliminary data.</text>
</comment>
<feature type="coiled-coil region" evidence="1">
    <location>
        <begin position="5"/>
        <end position="32"/>
    </location>
</feature>
<name>V2V5Z8_9GAMM</name>
<dbReference type="RefSeq" id="WP_023274586.1">
    <property type="nucleotide sequence ID" value="NZ_AYEV01000009.1"/>
</dbReference>
<dbReference type="STRING" id="202955.GCA_000759995_01099"/>
<evidence type="ECO:0000256" key="1">
    <source>
        <dbReference type="SAM" id="Coils"/>
    </source>
</evidence>
<dbReference type="Proteomes" id="UP000017404">
    <property type="component" value="Unassembled WGS sequence"/>
</dbReference>
<evidence type="ECO:0000313" key="3">
    <source>
        <dbReference type="Proteomes" id="UP000017404"/>
    </source>
</evidence>
<reference evidence="2 3" key="1">
    <citation type="submission" date="2013-10" db="EMBL/GenBank/DDBJ databases">
        <title>The Genome Sequence of Acinetobacter tjernbergiae CIP107465.</title>
        <authorList>
            <consortium name="The Broad Institute Genomics Platform"/>
            <consortium name="The Broad Institute Genome Sequencing Center for Infectious Disease"/>
            <person name="Cerqueira G."/>
            <person name="Feldgarden M."/>
            <person name="Courvalin P."/>
            <person name="Grillot-Courvalin C."/>
            <person name="Clermont D."/>
            <person name="Rocha E."/>
            <person name="Yoon E.-J."/>
            <person name="Nemec A."/>
            <person name="Young S.K."/>
            <person name="Zeng Q."/>
            <person name="Gargeya S."/>
            <person name="Fitzgerald M."/>
            <person name="Abouelleil A."/>
            <person name="Alvarado L."/>
            <person name="Berlin A.M."/>
            <person name="Chapman S.B."/>
            <person name="Gainer-Dewar J."/>
            <person name="Goldberg J."/>
            <person name="Gnerre S."/>
            <person name="Griggs A."/>
            <person name="Gujja S."/>
            <person name="Hansen M."/>
            <person name="Howarth C."/>
            <person name="Imamovic A."/>
            <person name="Ireland A."/>
            <person name="Larimer J."/>
            <person name="McCowan C."/>
            <person name="Murphy C."/>
            <person name="Pearson M."/>
            <person name="Poon T.W."/>
            <person name="Priest M."/>
            <person name="Roberts A."/>
            <person name="Saif S."/>
            <person name="Shea T."/>
            <person name="Sykes S."/>
            <person name="Wortman J."/>
            <person name="Nusbaum C."/>
            <person name="Birren B."/>
        </authorList>
    </citation>
    <scope>NUCLEOTIDE SEQUENCE [LARGE SCALE GENOMIC DNA]</scope>
    <source>
        <strain evidence="2 3">CIP 107465</strain>
    </source>
</reference>
<organism evidence="2 3">
    <name type="scientific">Acinetobacter tjernbergiae DSM 14971 = CIP 107465</name>
    <dbReference type="NCBI Taxonomy" id="1120928"/>
    <lineage>
        <taxon>Bacteria</taxon>
        <taxon>Pseudomonadati</taxon>
        <taxon>Pseudomonadota</taxon>
        <taxon>Gammaproteobacteria</taxon>
        <taxon>Moraxellales</taxon>
        <taxon>Moraxellaceae</taxon>
        <taxon>Acinetobacter</taxon>
    </lineage>
</organism>
<accession>V2V5Z8</accession>
<dbReference type="PATRIC" id="fig|1120928.5.peg.1102"/>
<protein>
    <submittedName>
        <fullName evidence="2">Uncharacterized protein</fullName>
    </submittedName>
</protein>
<keyword evidence="1" id="KW-0175">Coiled coil</keyword>
<dbReference type="EMBL" id="AYEV01000009">
    <property type="protein sequence ID" value="ESK56310.1"/>
    <property type="molecule type" value="Genomic_DNA"/>
</dbReference>
<proteinExistence type="predicted"/>
<evidence type="ECO:0000313" key="2">
    <source>
        <dbReference type="EMBL" id="ESK56310.1"/>
    </source>
</evidence>